<name>A0A7J5UL10_9MICO</name>
<dbReference type="EMBL" id="WHJE01000097">
    <property type="protein sequence ID" value="KAE8763075.1"/>
    <property type="molecule type" value="Genomic_DNA"/>
</dbReference>
<evidence type="ECO:0000256" key="5">
    <source>
        <dbReference type="ARBA" id="ARBA00037941"/>
    </source>
</evidence>
<evidence type="ECO:0000313" key="8">
    <source>
        <dbReference type="Proteomes" id="UP000451860"/>
    </source>
</evidence>
<evidence type="ECO:0000256" key="3">
    <source>
        <dbReference type="ARBA" id="ARBA00022827"/>
    </source>
</evidence>
<keyword evidence="8" id="KW-1185">Reference proteome</keyword>
<dbReference type="InterPro" id="IPR036188">
    <property type="entry name" value="FAD/NAD-bd_sf"/>
</dbReference>
<evidence type="ECO:0000259" key="6">
    <source>
        <dbReference type="Pfam" id="PF01266"/>
    </source>
</evidence>
<dbReference type="Gene3D" id="3.30.9.10">
    <property type="entry name" value="D-Amino Acid Oxidase, subunit A, domain 2"/>
    <property type="match status" value="1"/>
</dbReference>
<comment type="similarity">
    <text evidence="5">Belongs to the L2HGDH family.</text>
</comment>
<protein>
    <submittedName>
        <fullName evidence="7">L-2-hydroxyglutarate oxidase</fullName>
        <ecNumber evidence="7">1.1.3.-</ecNumber>
    </submittedName>
</protein>
<keyword evidence="4 7" id="KW-0560">Oxidoreductase</keyword>
<dbReference type="SUPFAM" id="SSF51905">
    <property type="entry name" value="FAD/NAD(P)-binding domain"/>
    <property type="match status" value="1"/>
</dbReference>
<dbReference type="GO" id="GO:0047545">
    <property type="term" value="F:(S)-2-hydroxyglutarate dehydrogenase activity"/>
    <property type="evidence" value="ECO:0007669"/>
    <property type="project" value="TreeGrafter"/>
</dbReference>
<dbReference type="PANTHER" id="PTHR43104:SF2">
    <property type="entry name" value="L-2-HYDROXYGLUTARATE DEHYDROGENASE, MITOCHONDRIAL"/>
    <property type="match status" value="1"/>
</dbReference>
<comment type="cofactor">
    <cofactor evidence="1">
        <name>FAD</name>
        <dbReference type="ChEBI" id="CHEBI:57692"/>
    </cofactor>
</comment>
<accession>A0A7J5UL10</accession>
<evidence type="ECO:0000256" key="4">
    <source>
        <dbReference type="ARBA" id="ARBA00023002"/>
    </source>
</evidence>
<proteinExistence type="inferred from homology"/>
<dbReference type="EC" id="1.1.3.-" evidence="7"/>
<dbReference type="PANTHER" id="PTHR43104">
    <property type="entry name" value="L-2-HYDROXYGLUTARATE DEHYDROGENASE, MITOCHONDRIAL"/>
    <property type="match status" value="1"/>
</dbReference>
<evidence type="ECO:0000256" key="1">
    <source>
        <dbReference type="ARBA" id="ARBA00001974"/>
    </source>
</evidence>
<keyword evidence="2" id="KW-0285">Flavoprotein</keyword>
<evidence type="ECO:0000256" key="2">
    <source>
        <dbReference type="ARBA" id="ARBA00022630"/>
    </source>
</evidence>
<keyword evidence="3" id="KW-0274">FAD</keyword>
<dbReference type="Proteomes" id="UP000451860">
    <property type="component" value="Unassembled WGS sequence"/>
</dbReference>
<dbReference type="NCBIfam" id="NF008726">
    <property type="entry name" value="PRK11728.1"/>
    <property type="match status" value="1"/>
</dbReference>
<dbReference type="InterPro" id="IPR006076">
    <property type="entry name" value="FAD-dep_OxRdtase"/>
</dbReference>
<feature type="domain" description="FAD dependent oxidoreductase" evidence="6">
    <location>
        <begin position="4"/>
        <end position="392"/>
    </location>
</feature>
<reference evidence="7 8" key="1">
    <citation type="submission" date="2019-10" db="EMBL/GenBank/DDBJ databases">
        <title>Georgenia wutianyii sp. nov. and Georgenia yuyongxinii sp. nov. isolated from plateau pika (Ochotona curzoniae) in the Qinghai-Tibet plateau of China.</title>
        <authorList>
            <person name="Tian Z."/>
        </authorList>
    </citation>
    <scope>NUCLEOTIDE SEQUENCE [LARGE SCALE GENOMIC DNA]</scope>
    <source>
        <strain evidence="7 8">DSM 21501</strain>
    </source>
</reference>
<evidence type="ECO:0000313" key="7">
    <source>
        <dbReference type="EMBL" id="KAE8763075.1"/>
    </source>
</evidence>
<gene>
    <name evidence="7" type="primary">lhgO</name>
    <name evidence="7" type="ORF">GB883_16105</name>
</gene>
<dbReference type="OrthoDB" id="9801699at2"/>
<organism evidence="7 8">
    <name type="scientific">Georgenia thermotolerans</name>
    <dbReference type="NCBI Taxonomy" id="527326"/>
    <lineage>
        <taxon>Bacteria</taxon>
        <taxon>Bacillati</taxon>
        <taxon>Actinomycetota</taxon>
        <taxon>Actinomycetes</taxon>
        <taxon>Micrococcales</taxon>
        <taxon>Bogoriellaceae</taxon>
        <taxon>Georgenia</taxon>
    </lineage>
</organism>
<sequence>MTYDYLVIGGGIVGLSTALHLLAERPGSRVAVLEKERTLAAHQTGHNSGVIHAGIYYAPGSLKATLCRAGEAATKAFCDAHGIPYRTIGKLVVATTAAEVARLHRLGERAGVNGIAVEPVDRGRLRELEPHVTGLEALLVRSTGIVDYRAVARAMAEEVRAGGGEVLTGVEVTAIREGADAVDVATPGRGFRARRLVACAGLQADRVLRLGGVEPDFRIVPFRGEYYELPPTRAGLVEHLIYPVPDPELPFLGVHLSPTIDGRITVGPNAVLGLAREGYPKRAVSLRDVADFARFPGMWRFARANLRTGVAEAVNSVVKAGYLAQARKYCPSLTARDLRPHVAGIRAQAIMRDGTPAEDFLLRATPRQLHVANAPSPAATSALPIGRMIAARVLGERQTTEEPNARPSR</sequence>
<dbReference type="Gene3D" id="3.50.50.60">
    <property type="entry name" value="FAD/NAD(P)-binding domain"/>
    <property type="match status" value="1"/>
</dbReference>
<dbReference type="AlphaFoldDB" id="A0A7J5UL10"/>
<dbReference type="GO" id="GO:0005737">
    <property type="term" value="C:cytoplasm"/>
    <property type="evidence" value="ECO:0007669"/>
    <property type="project" value="TreeGrafter"/>
</dbReference>
<comment type="caution">
    <text evidence="7">The sequence shown here is derived from an EMBL/GenBank/DDBJ whole genome shotgun (WGS) entry which is preliminary data.</text>
</comment>
<dbReference type="Pfam" id="PF01266">
    <property type="entry name" value="DAO"/>
    <property type="match status" value="1"/>
</dbReference>